<evidence type="ECO:0000256" key="1">
    <source>
        <dbReference type="ARBA" id="ARBA00023125"/>
    </source>
</evidence>
<reference evidence="4" key="2">
    <citation type="journal article" date="2023" name="Commun. Biol.">
        <title>Intrasexual cuticular hydrocarbon dimorphism in a wasp sheds light on hydrocarbon biosynthesis genes in Hymenoptera.</title>
        <authorList>
            <person name="Moris V.C."/>
            <person name="Podsiadlowski L."/>
            <person name="Martin S."/>
            <person name="Oeyen J.P."/>
            <person name="Donath A."/>
            <person name="Petersen M."/>
            <person name="Wilbrandt J."/>
            <person name="Misof B."/>
            <person name="Liedtke D."/>
            <person name="Thamm M."/>
            <person name="Scheiner R."/>
            <person name="Schmitt T."/>
            <person name="Niehuis O."/>
        </authorList>
    </citation>
    <scope>NUCLEOTIDE SEQUENCE</scope>
    <source>
        <strain evidence="4">GBR_01_08_01A</strain>
    </source>
</reference>
<feature type="compositionally biased region" description="Pro residues" evidence="2">
    <location>
        <begin position="199"/>
        <end position="208"/>
    </location>
</feature>
<feature type="compositionally biased region" description="Pro residues" evidence="2">
    <location>
        <begin position="775"/>
        <end position="785"/>
    </location>
</feature>
<feature type="compositionally biased region" description="Pro residues" evidence="2">
    <location>
        <begin position="812"/>
        <end position="832"/>
    </location>
</feature>
<feature type="region of interest" description="Disordered" evidence="2">
    <location>
        <begin position="769"/>
        <end position="836"/>
    </location>
</feature>
<accession>A0AAD9VST0</accession>
<comment type="caution">
    <text evidence="4">The sequence shown here is derived from an EMBL/GenBank/DDBJ whole genome shotgun (WGS) entry which is preliminary data.</text>
</comment>
<dbReference type="PANTHER" id="PTHR33215">
    <property type="entry name" value="PROTEIN DISTAL ANTENNA"/>
    <property type="match status" value="1"/>
</dbReference>
<dbReference type="InterPro" id="IPR051839">
    <property type="entry name" value="RD_transcriptional_regulator"/>
</dbReference>
<feature type="compositionally biased region" description="Low complexity" evidence="2">
    <location>
        <begin position="25"/>
        <end position="40"/>
    </location>
</feature>
<gene>
    <name evidence="4" type="ORF">KPH14_007089</name>
</gene>
<feature type="domain" description="Brinker DNA-binding" evidence="3">
    <location>
        <begin position="50"/>
        <end position="106"/>
    </location>
</feature>
<name>A0AAD9VST0_9HYME</name>
<organism evidence="4 5">
    <name type="scientific">Odynerus spinipes</name>
    <dbReference type="NCBI Taxonomy" id="1348599"/>
    <lineage>
        <taxon>Eukaryota</taxon>
        <taxon>Metazoa</taxon>
        <taxon>Ecdysozoa</taxon>
        <taxon>Arthropoda</taxon>
        <taxon>Hexapoda</taxon>
        <taxon>Insecta</taxon>
        <taxon>Pterygota</taxon>
        <taxon>Neoptera</taxon>
        <taxon>Endopterygota</taxon>
        <taxon>Hymenoptera</taxon>
        <taxon>Apocrita</taxon>
        <taxon>Aculeata</taxon>
        <taxon>Vespoidea</taxon>
        <taxon>Vespidae</taxon>
        <taxon>Eumeninae</taxon>
        <taxon>Odynerus</taxon>
    </lineage>
</organism>
<evidence type="ECO:0000259" key="3">
    <source>
        <dbReference type="Pfam" id="PF09607"/>
    </source>
</evidence>
<feature type="region of interest" description="Disordered" evidence="2">
    <location>
        <begin position="108"/>
        <end position="150"/>
    </location>
</feature>
<feature type="region of interest" description="Disordered" evidence="2">
    <location>
        <begin position="439"/>
        <end position="515"/>
    </location>
</feature>
<dbReference type="InterPro" id="IPR018586">
    <property type="entry name" value="Brinker_DNA-bd"/>
</dbReference>
<feature type="compositionally biased region" description="Acidic residues" evidence="2">
    <location>
        <begin position="440"/>
        <end position="460"/>
    </location>
</feature>
<dbReference type="AlphaFoldDB" id="A0AAD9VST0"/>
<feature type="region of interest" description="Disordered" evidence="2">
    <location>
        <begin position="193"/>
        <end position="227"/>
    </location>
</feature>
<sequence>MARGTSELLAEGTTVNMVHRKQQRSLHQQQQQQQTQSQQQNARKSVGVMGSRRIFAPSFKLKVLDSYRNDVDCRGNQRATARKYGIHRRQIQKWLQCEDNLRNSCAETNNSNSVVSSSSSSSSLSSPSSSSSSSPSSSLSSPSLSSSSSSLSTTVISKHDVTSSTTEGVTTMPGVTPAVAAPALNLGLARLHGDEPAARPLPPPPLPPRSLSVRDSPSSPRYAHPEIVLPPTTTASTTTMTIVAPGYAGGLREQQQQQNGTIHQVSAVAFYDWNNVEEQQRNRNLESTHYDGENETKIYETLTTCFRSSRRDLPYSPMEVAVLTSTLGSADSSIDGSAYGSRALTPSIIKTERASPDSVATCTRLPLSPRQLSRGSGGAGDCCRGGNKTSTVLYGTRESLDSEKYPESAGRKESSGILLKNDKDETERRLFCGITVKKEEEEEVEEEEVESRLDEEEEIRDDGVSACVDSHASRRTPFHADSRNPEDDQEGTYSEPGSSSARSSSGSCSDSEMDSLVECCPSNEARTSSNDLGRRRSFSLGFKLNVLDAFHRDVAVAGNQRATARKFGINRRQVQKWLGQESELRGEIALRGNARQRLGPSQDQALVSVDSPVDLRTTNYLASPIAEEERVDVEYVERSPTPQPPQTQQFYCCELAVSPSRLLPYYNNRLADLSPEPTLESSRICGYPCCADASTTTSNSSCYQELRSSRGSSYADSLNGPSSYCYSSPREYIREASPPTEDIPAKRRRCTATLPCCYDEYSLSPKRLRVDADETPPPPPPPPQETPLCLVKPKRFRDVSPSRVEPVTSTVPTPPAPPPPPPPQAPPPPPPVSNAKDAILFKPYLDNPISKPSKENGAYRDLSPLATQNLLTHDNNNCQSICNLNEDRGGGHDYALELNLRVPLSWRNQTSGNTPYNDFQPIRSAFVRYPASPHYI</sequence>
<evidence type="ECO:0000256" key="2">
    <source>
        <dbReference type="SAM" id="MobiDB-lite"/>
    </source>
</evidence>
<dbReference type="Pfam" id="PF09607">
    <property type="entry name" value="BrkDBD"/>
    <property type="match status" value="2"/>
</dbReference>
<feature type="compositionally biased region" description="Low complexity" evidence="2">
    <location>
        <begin position="494"/>
        <end position="510"/>
    </location>
</feature>
<feature type="region of interest" description="Disordered" evidence="2">
    <location>
        <begin position="24"/>
        <end position="49"/>
    </location>
</feature>
<feature type="compositionally biased region" description="Low complexity" evidence="2">
    <location>
        <begin position="209"/>
        <end position="221"/>
    </location>
</feature>
<keyword evidence="5" id="KW-1185">Reference proteome</keyword>
<dbReference type="Gene3D" id="1.10.10.60">
    <property type="entry name" value="Homeodomain-like"/>
    <property type="match status" value="2"/>
</dbReference>
<dbReference type="EMBL" id="JAIFRP010000026">
    <property type="protein sequence ID" value="KAK2584765.1"/>
    <property type="molecule type" value="Genomic_DNA"/>
</dbReference>
<keyword evidence="1" id="KW-0238">DNA-binding</keyword>
<proteinExistence type="predicted"/>
<feature type="compositionally biased region" description="Low complexity" evidence="2">
    <location>
        <begin position="116"/>
        <end position="150"/>
    </location>
</feature>
<dbReference type="GO" id="GO:0003677">
    <property type="term" value="F:DNA binding"/>
    <property type="evidence" value="ECO:0007669"/>
    <property type="project" value="UniProtKB-KW"/>
</dbReference>
<dbReference type="Proteomes" id="UP001258017">
    <property type="component" value="Unassembled WGS sequence"/>
</dbReference>
<feature type="domain" description="Brinker DNA-binding" evidence="3">
    <location>
        <begin position="533"/>
        <end position="589"/>
    </location>
</feature>
<evidence type="ECO:0000313" key="4">
    <source>
        <dbReference type="EMBL" id="KAK2584765.1"/>
    </source>
</evidence>
<feature type="compositionally biased region" description="Low complexity" evidence="2">
    <location>
        <begin position="799"/>
        <end position="811"/>
    </location>
</feature>
<protein>
    <recommendedName>
        <fullName evidence="3">Brinker DNA-binding domain-containing protein</fullName>
    </recommendedName>
</protein>
<feature type="region of interest" description="Disordered" evidence="2">
    <location>
        <begin position="394"/>
        <end position="420"/>
    </location>
</feature>
<reference evidence="4" key="1">
    <citation type="submission" date="2021-08" db="EMBL/GenBank/DDBJ databases">
        <authorList>
            <person name="Misof B."/>
            <person name="Oliver O."/>
            <person name="Podsiadlowski L."/>
            <person name="Donath A."/>
            <person name="Peters R."/>
            <person name="Mayer C."/>
            <person name="Rust J."/>
            <person name="Gunkel S."/>
            <person name="Lesny P."/>
            <person name="Martin S."/>
            <person name="Oeyen J.P."/>
            <person name="Petersen M."/>
            <person name="Panagiotis P."/>
            <person name="Wilbrandt J."/>
            <person name="Tanja T."/>
        </authorList>
    </citation>
    <scope>NUCLEOTIDE SEQUENCE</scope>
    <source>
        <strain evidence="4">GBR_01_08_01A</strain>
        <tissue evidence="4">Thorax + abdomen</tissue>
    </source>
</reference>
<dbReference type="PANTHER" id="PTHR33215:SF13">
    <property type="entry name" value="PROTEIN DISTAL ANTENNA"/>
    <property type="match status" value="1"/>
</dbReference>
<evidence type="ECO:0000313" key="5">
    <source>
        <dbReference type="Proteomes" id="UP001258017"/>
    </source>
</evidence>
<feature type="compositionally biased region" description="Basic and acidic residues" evidence="2">
    <location>
        <begin position="398"/>
        <end position="420"/>
    </location>
</feature>